<comment type="caution">
    <text evidence="2">The sequence shown here is derived from an EMBL/GenBank/DDBJ whole genome shotgun (WGS) entry which is preliminary data.</text>
</comment>
<organism evidence="2 3">
    <name type="scientific">Microbacterium azadirachtae</name>
    <dbReference type="NCBI Taxonomy" id="582680"/>
    <lineage>
        <taxon>Bacteria</taxon>
        <taxon>Bacillati</taxon>
        <taxon>Actinomycetota</taxon>
        <taxon>Actinomycetes</taxon>
        <taxon>Micrococcales</taxon>
        <taxon>Microbacteriaceae</taxon>
        <taxon>Microbacterium</taxon>
    </lineage>
</organism>
<accession>A0A0F0LBZ5</accession>
<proteinExistence type="predicted"/>
<evidence type="ECO:0000259" key="1">
    <source>
        <dbReference type="PROSITE" id="PS51078"/>
    </source>
</evidence>
<dbReference type="Proteomes" id="UP000033740">
    <property type="component" value="Unassembled WGS sequence"/>
</dbReference>
<evidence type="ECO:0000313" key="2">
    <source>
        <dbReference type="EMBL" id="KJL30712.1"/>
    </source>
</evidence>
<dbReference type="SUPFAM" id="SSF55781">
    <property type="entry name" value="GAF domain-like"/>
    <property type="match status" value="1"/>
</dbReference>
<dbReference type="PROSITE" id="PS51078">
    <property type="entry name" value="ICLR_ED"/>
    <property type="match status" value="1"/>
</dbReference>
<reference evidence="2 3" key="1">
    <citation type="submission" date="2015-02" db="EMBL/GenBank/DDBJ databases">
        <title>Draft genome sequences of ten Microbacterium spp. with emphasis on heavy metal contaminated environments.</title>
        <authorList>
            <person name="Corretto E."/>
        </authorList>
    </citation>
    <scope>NUCLEOTIDE SEQUENCE [LARGE SCALE GENOMIC DNA]</scope>
    <source>
        <strain evidence="2 3">ARN176</strain>
    </source>
</reference>
<feature type="domain" description="IclR-ED" evidence="1">
    <location>
        <begin position="1"/>
        <end position="103"/>
    </location>
</feature>
<dbReference type="EMBL" id="JYIX01000040">
    <property type="protein sequence ID" value="KJL30712.1"/>
    <property type="molecule type" value="Genomic_DNA"/>
</dbReference>
<dbReference type="InterPro" id="IPR014757">
    <property type="entry name" value="Tscrpt_reg_IclR_C"/>
</dbReference>
<dbReference type="PATRIC" id="fig|582680.6.peg.3738"/>
<gene>
    <name evidence="2" type="ORF">RS86_03653</name>
</gene>
<keyword evidence="3" id="KW-1185">Reference proteome</keyword>
<dbReference type="AlphaFoldDB" id="A0A0F0LBZ5"/>
<dbReference type="InterPro" id="IPR029016">
    <property type="entry name" value="GAF-like_dom_sf"/>
</dbReference>
<name>A0A0F0LBZ5_9MICO</name>
<evidence type="ECO:0000313" key="3">
    <source>
        <dbReference type="Proteomes" id="UP000033740"/>
    </source>
</evidence>
<dbReference type="Pfam" id="PF01614">
    <property type="entry name" value="IclR_C"/>
    <property type="match status" value="1"/>
</dbReference>
<dbReference type="Gene3D" id="3.30.450.40">
    <property type="match status" value="1"/>
</dbReference>
<sequence>MELGTLFGAVALSNGGPRAAHDLQELSERTQMDRERGFVLAVEEFEHGTTEISAPIAAPGGSILASVSVALASTASEDHQRVVRLLLSMASELAEQLCEQVEDDEK</sequence>
<protein>
    <submittedName>
        <fullName evidence="2">Bacterial transcriptional regulator</fullName>
    </submittedName>
</protein>